<sequence>MALITQPGIYDLPESVYHSDPVIAPSLSNSIARTFLDKSPKHAKFEHARLNPNREPKEITTAMDKGSAIHKLILGKGAPIQEIKAKDYKSPAARSERDACREAGIIPLLSKDFDVAHACSTAVLTEMHEREDCAEFFAPGKSEQVMIWRQHDVWCRAMVDRMPDDPYAPLFDLKGTMMSANPVDWDRRMVRAYRTQDRFYAAGSRRLRMRTPAPMRFVVFEMVEPFAMSVLIPGKTLQHVADEDVQRAVALWSECTRSGKWPGYPHTATIEAPNWLLREVEEREMREEALEDAI</sequence>
<feature type="domain" description="Putative exodeoxyribonuclease 8 PDDEXK-like" evidence="1">
    <location>
        <begin position="38"/>
        <end position="264"/>
    </location>
</feature>
<dbReference type="Pfam" id="PF12684">
    <property type="entry name" value="DUF3799"/>
    <property type="match status" value="1"/>
</dbReference>
<protein>
    <submittedName>
        <fullName evidence="2">PD-(D/E)XK nuclease-like domain-containing protein</fullName>
    </submittedName>
</protein>
<evidence type="ECO:0000313" key="3">
    <source>
        <dbReference type="Proteomes" id="UP000664771"/>
    </source>
</evidence>
<name>A0ABS3M1R4_9PROT</name>
<evidence type="ECO:0000259" key="1">
    <source>
        <dbReference type="Pfam" id="PF12684"/>
    </source>
</evidence>
<keyword evidence="3" id="KW-1185">Reference proteome</keyword>
<comment type="caution">
    <text evidence="2">The sequence shown here is derived from an EMBL/GenBank/DDBJ whole genome shotgun (WGS) entry which is preliminary data.</text>
</comment>
<dbReference type="InterPro" id="IPR011604">
    <property type="entry name" value="PDDEXK-like_dom_sf"/>
</dbReference>
<dbReference type="EMBL" id="JAFVMF010000046">
    <property type="protein sequence ID" value="MBO1362065.1"/>
    <property type="molecule type" value="Genomic_DNA"/>
</dbReference>
<organism evidence="2 3">
    <name type="scientific">Acetobacter sacchari</name>
    <dbReference type="NCBI Taxonomy" id="2661687"/>
    <lineage>
        <taxon>Bacteria</taxon>
        <taxon>Pseudomonadati</taxon>
        <taxon>Pseudomonadota</taxon>
        <taxon>Alphaproteobacteria</taxon>
        <taxon>Acetobacterales</taxon>
        <taxon>Acetobacteraceae</taxon>
        <taxon>Acetobacter</taxon>
    </lineage>
</organism>
<dbReference type="InterPro" id="IPR024432">
    <property type="entry name" value="Put_RecE_PDDEXK-like_dom"/>
</dbReference>
<evidence type="ECO:0000313" key="2">
    <source>
        <dbReference type="EMBL" id="MBO1362065.1"/>
    </source>
</evidence>
<dbReference type="Gene3D" id="3.90.320.10">
    <property type="match status" value="1"/>
</dbReference>
<accession>A0ABS3M1R4</accession>
<dbReference type="Proteomes" id="UP000664771">
    <property type="component" value="Unassembled WGS sequence"/>
</dbReference>
<gene>
    <name evidence="2" type="ORF">J2D73_19985</name>
</gene>
<proteinExistence type="predicted"/>
<dbReference type="RefSeq" id="WP_207884158.1">
    <property type="nucleotide sequence ID" value="NZ_JAFVMF010000046.1"/>
</dbReference>
<reference evidence="2 3" key="1">
    <citation type="submission" date="2021-03" db="EMBL/GenBank/DDBJ databases">
        <title>The complete genome sequence of Acetobacter sacchari TBRC 11175.</title>
        <authorList>
            <person name="Charoenyingcharoen P."/>
            <person name="Yukphan P."/>
        </authorList>
    </citation>
    <scope>NUCLEOTIDE SEQUENCE [LARGE SCALE GENOMIC DNA]</scope>
    <source>
        <strain evidence="2 3">TBRC 11175</strain>
    </source>
</reference>